<dbReference type="EMBL" id="SLVX01000010">
    <property type="protein sequence ID" value="TCN43466.1"/>
    <property type="molecule type" value="Genomic_DNA"/>
</dbReference>
<dbReference type="Proteomes" id="UP000295351">
    <property type="component" value="Unassembled WGS sequence"/>
</dbReference>
<organism evidence="4 5">
    <name type="scientific">Shinella granuli</name>
    <dbReference type="NCBI Taxonomy" id="323621"/>
    <lineage>
        <taxon>Bacteria</taxon>
        <taxon>Pseudomonadati</taxon>
        <taxon>Pseudomonadota</taxon>
        <taxon>Alphaproteobacteria</taxon>
        <taxon>Hyphomicrobiales</taxon>
        <taxon>Rhizobiaceae</taxon>
        <taxon>Shinella</taxon>
    </lineage>
</organism>
<dbReference type="GO" id="GO:0046872">
    <property type="term" value="F:metal ion binding"/>
    <property type="evidence" value="ECO:0007669"/>
    <property type="project" value="UniProtKB-KW"/>
</dbReference>
<feature type="domain" description="Peptidase M20 dimerisation" evidence="3">
    <location>
        <begin position="181"/>
        <end position="276"/>
    </location>
</feature>
<name>A0A4R2CR78_SHIGR</name>
<evidence type="ECO:0000313" key="4">
    <source>
        <dbReference type="EMBL" id="TCN43466.1"/>
    </source>
</evidence>
<evidence type="ECO:0000256" key="2">
    <source>
        <dbReference type="PIRSR" id="PIRSR005962-1"/>
    </source>
</evidence>
<accession>A0A4R2CR78</accession>
<reference evidence="4 5" key="1">
    <citation type="submission" date="2019-03" db="EMBL/GenBank/DDBJ databases">
        <title>Genomic Encyclopedia of Type Strains, Phase IV (KMG-IV): sequencing the most valuable type-strain genomes for metagenomic binning, comparative biology and taxonomic classification.</title>
        <authorList>
            <person name="Goeker M."/>
        </authorList>
    </citation>
    <scope>NUCLEOTIDE SEQUENCE [LARGE SCALE GENOMIC DNA]</scope>
    <source>
        <strain evidence="4 5">DSM 18401</strain>
    </source>
</reference>
<evidence type="ECO:0000259" key="3">
    <source>
        <dbReference type="Pfam" id="PF07687"/>
    </source>
</evidence>
<comment type="cofactor">
    <cofactor evidence="2">
        <name>Mn(2+)</name>
        <dbReference type="ChEBI" id="CHEBI:29035"/>
    </cofactor>
    <text evidence="2">The Mn(2+) ion enhances activity.</text>
</comment>
<dbReference type="PANTHER" id="PTHR11014:SF63">
    <property type="entry name" value="METALLOPEPTIDASE, PUTATIVE (AFU_ORTHOLOGUE AFUA_6G09600)-RELATED"/>
    <property type="match status" value="1"/>
</dbReference>
<dbReference type="InterPro" id="IPR017439">
    <property type="entry name" value="Amidohydrolase"/>
</dbReference>
<feature type="binding site" evidence="2">
    <location>
        <position position="160"/>
    </location>
    <ligand>
        <name>Mn(2+)</name>
        <dbReference type="ChEBI" id="CHEBI:29035"/>
        <label>2</label>
    </ligand>
</feature>
<dbReference type="SUPFAM" id="SSF53187">
    <property type="entry name" value="Zn-dependent exopeptidases"/>
    <property type="match status" value="1"/>
</dbReference>
<protein>
    <submittedName>
        <fullName evidence="4">Hippurate hydrolase</fullName>
    </submittedName>
</protein>
<dbReference type="NCBIfam" id="TIGR01891">
    <property type="entry name" value="amidohydrolases"/>
    <property type="match status" value="1"/>
</dbReference>
<dbReference type="Pfam" id="PF07687">
    <property type="entry name" value="M20_dimer"/>
    <property type="match status" value="1"/>
</dbReference>
<gene>
    <name evidence="4" type="ORF">EV665_11062</name>
</gene>
<feature type="binding site" evidence="2">
    <location>
        <position position="101"/>
    </location>
    <ligand>
        <name>Mn(2+)</name>
        <dbReference type="ChEBI" id="CHEBI:29035"/>
        <label>2</label>
    </ligand>
</feature>
<dbReference type="AlphaFoldDB" id="A0A4R2CR78"/>
<proteinExistence type="predicted"/>
<dbReference type="InterPro" id="IPR036264">
    <property type="entry name" value="Bact_exopeptidase_dim_dom"/>
</dbReference>
<dbReference type="Gene3D" id="3.40.630.10">
    <property type="entry name" value="Zn peptidases"/>
    <property type="match status" value="1"/>
</dbReference>
<keyword evidence="5" id="KW-1185">Reference proteome</keyword>
<dbReference type="PIRSF" id="PIRSF005962">
    <property type="entry name" value="Pept_M20D_amidohydro"/>
    <property type="match status" value="1"/>
</dbReference>
<dbReference type="Pfam" id="PF01546">
    <property type="entry name" value="Peptidase_M20"/>
    <property type="match status" value="1"/>
</dbReference>
<dbReference type="Gene3D" id="3.30.70.360">
    <property type="match status" value="1"/>
</dbReference>
<dbReference type="InterPro" id="IPR011650">
    <property type="entry name" value="Peptidase_M20_dimer"/>
</dbReference>
<dbReference type="GO" id="GO:0019877">
    <property type="term" value="P:diaminopimelate biosynthetic process"/>
    <property type="evidence" value="ECO:0007669"/>
    <property type="project" value="UniProtKB-ARBA"/>
</dbReference>
<feature type="binding site" evidence="2">
    <location>
        <position position="358"/>
    </location>
    <ligand>
        <name>Mn(2+)</name>
        <dbReference type="ChEBI" id="CHEBI:29035"/>
        <label>2</label>
    </ligand>
</feature>
<sequence>MNTLSQADINTLISYRHALHAHPELSLEEVWTAGFIRDRLEALGIPVHEKIGGNGLVGVIEGSAPGPAVALRADMDALAISETTGLSYASKNPGKMHACGHDGHVAILIGAATLLARTRNFAGTVHLVFQPAEERFGGARLMIEDGLLERFPFERILGLHNWPDMPAGEVLLHEGPVMAGTSEFDITFRADGAHAAMPHLSGDPLLAGGHFLTGLQQAVARAVDPYEAAVATVGSFHGGHAQNIIPQSADLKGTLRAFRMETLTLLRERTRAVAAAAASIASCTVDLAFDDPICPPVANTPLERDLMRAAVRQAGLAAYRGDPRPTMAGDDFGFFLLHRPGAYAWIGNGPAVLDGRLHQPAYDFNDAIIAPGATLLARTALGALAGRT</sequence>
<evidence type="ECO:0000256" key="1">
    <source>
        <dbReference type="ARBA" id="ARBA00022801"/>
    </source>
</evidence>
<keyword evidence="2" id="KW-0479">Metal-binding</keyword>
<dbReference type="FunFam" id="3.30.70.360:FF:000001">
    <property type="entry name" value="N-acetyldiaminopimelate deacetylase"/>
    <property type="match status" value="1"/>
</dbReference>
<dbReference type="PANTHER" id="PTHR11014">
    <property type="entry name" value="PEPTIDASE M20 FAMILY MEMBER"/>
    <property type="match status" value="1"/>
</dbReference>
<comment type="caution">
    <text evidence="4">The sequence shown here is derived from an EMBL/GenBank/DDBJ whole genome shotgun (WGS) entry which is preliminary data.</text>
</comment>
<dbReference type="RefSeq" id="WP_133035006.1">
    <property type="nucleotide sequence ID" value="NZ_BAABEI010000007.1"/>
</dbReference>
<dbReference type="InterPro" id="IPR002933">
    <property type="entry name" value="Peptidase_M20"/>
</dbReference>
<dbReference type="GO" id="GO:0050118">
    <property type="term" value="F:N-acetyldiaminopimelate deacetylase activity"/>
    <property type="evidence" value="ECO:0007669"/>
    <property type="project" value="UniProtKB-ARBA"/>
</dbReference>
<keyword evidence="2" id="KW-0464">Manganese</keyword>
<evidence type="ECO:0000313" key="5">
    <source>
        <dbReference type="Proteomes" id="UP000295351"/>
    </source>
</evidence>
<feature type="binding site" evidence="2">
    <location>
        <position position="134"/>
    </location>
    <ligand>
        <name>Mn(2+)</name>
        <dbReference type="ChEBI" id="CHEBI:29035"/>
        <label>2</label>
    </ligand>
</feature>
<keyword evidence="1 4" id="KW-0378">Hydrolase</keyword>
<dbReference type="SUPFAM" id="SSF55031">
    <property type="entry name" value="Bacterial exopeptidase dimerisation domain"/>
    <property type="match status" value="1"/>
</dbReference>
<feature type="binding site" evidence="2">
    <location>
        <position position="99"/>
    </location>
    <ligand>
        <name>Mn(2+)</name>
        <dbReference type="ChEBI" id="CHEBI:29035"/>
        <label>2</label>
    </ligand>
</feature>